<dbReference type="Proteomes" id="UP000007590">
    <property type="component" value="Chromosome"/>
</dbReference>
<dbReference type="GO" id="GO:0016020">
    <property type="term" value="C:membrane"/>
    <property type="evidence" value="ECO:0007669"/>
    <property type="project" value="InterPro"/>
</dbReference>
<feature type="compositionally biased region" description="Polar residues" evidence="1">
    <location>
        <begin position="2821"/>
        <end position="2833"/>
    </location>
</feature>
<keyword evidence="5" id="KW-1185">Reference proteome</keyword>
<feature type="domain" description="Cadherin" evidence="3">
    <location>
        <begin position="1440"/>
        <end position="1518"/>
    </location>
</feature>
<dbReference type="OrthoDB" id="2582440at2"/>
<dbReference type="InterPro" id="IPR015919">
    <property type="entry name" value="Cadherin-like_sf"/>
</dbReference>
<dbReference type="InterPro" id="IPR002126">
    <property type="entry name" value="Cadherin-like_dom"/>
</dbReference>
<feature type="domain" description="Cadherin" evidence="3">
    <location>
        <begin position="1723"/>
        <end position="1801"/>
    </location>
</feature>
<dbReference type="InterPro" id="IPR040853">
    <property type="entry name" value="RapA2_cadherin-like"/>
</dbReference>
<dbReference type="eggNOG" id="COG1470">
    <property type="taxonomic scope" value="Bacteria"/>
</dbReference>
<dbReference type="PROSITE" id="PS50268">
    <property type="entry name" value="CADHERIN_2"/>
    <property type="match status" value="10"/>
</dbReference>
<sequence length="3113" mass="321113">MNKLYKYFKRRAIIAVTSLFALLPTLIHAEGSKDLHPYSLTSTGYRALLASSTIAPSNYRSIVNQGRMFVYAKAGEKIYLGSSAQGMGAGTIKLTAPNGTLYNTSNSTTIGRISDRFQELKGPSQLTAGGYNAFVQTVLAAEEGIWIIDFIAPVDVDPSPTSVASHSLKAAEDSNPAVPSWSSTNQSSTKPFIIAWDVTVANGTTAIPGRLFMNVFTASMGGASNEYRGKLKVLTNDGFQFDVEGNGMTPYLFAFFSNNKGLRNLTTKDPVYKSANNTDIKNSDAAATLYDFHTPTALDDAANITHKLFYNTPDASMPAFAKITGSVVDVWLNPVLNIAKASNVKLTGIEGSPYMGTPPLNGGLIKFDATRNSNFRIEIDVNNDGDANDAVDRIIFGSAVAGSNSIVWDGKNGQGVAVANGTDIRISIVLFSGEVHFPLIDAENNPNGIKITRTNTGDNSKIIYWNDLALGGLDKSAEPGVDSNTGAHSWNSSFGDVRTIDTWAYKYDVPAVSPVTKIVLKQADLEVVSVTRTGGTSTCANVNVTYTVVARNNGPDHTTGAKFFFTVPAELTGLTAGTPTFTGTGAFTASNPTDSTYEATLDLNNGSSFSITFSGTVSARPASGTLTVKASMLRQPDVTDPDATDPSADVPTDPDAECNYGTVGCNNIKTSDYTILATPNAGTDQAVSCQSTFSLTAAGSGQTWSFVSGPATASIGASSGAVTGMTKKGTYRFKLANGSCDDLVDIVRNNCAPTSANITKTILEDRPYTFANTDFSFTDVDGDLLSSIRIDASPGIGTLKLNGINVTVGQIIPLADISKLVYTPVTDGNGSPYTTFTFSVNDGTVFSTASLTVTINVTPVNDAPVAINDAYSVNEDAVLTIAAKGVLTNDTDVENNTLTVVLVSGPAHGTLTLNADGSFTYTPTANFSGSDSFTYKANDGSSDSNVATVVITVNSVNDAPVANNDAKTTNEDVAVNGTVTATDVDGDALTFTKGSNPTNGSVVVNADGTYTYTPNTNFNGTDSFTVKASDGKGGESTATVTITVTPVNDSPVANNDAKTTNEDVAVSGTVPATDVDGDALTFTKGSNPTNGTVTVNPDGAYTYTPNTNFNGTDSFTVKASDGKGGESTATVTITVTPVNDAPVAVNDAYSVNEDAVLTIAAKGVLTNDTDVENNTLTAVLVSGPTHGTLTLNADGSFTYTPTANYSGSDSFTYKANDGSSDSNVATVTLTVTPVNDAPVAVNDVYSVNEDVVLTIAAKGVLTNDTDVENNTLTAVLVSGPAHGTLTLNADGSFTYTPTANFNGIDSFTYKANDGSSDSNVATVVITVNSVNDAPVANNDAKATNEDVAVNGTVTATDVDGDALTFTKGSNPTNGSVVVNADGTYTYTPNTNFNGTDSFTVKASDGKGGESTATVTITVTPVNDSPVANNDAKTTSEDVAVSGTVTATDVDGDALTFTKGSNPTNGTVTVNPDGAYTYTPNTNFNGTDSFTVKASDGKGGESTATVTITVTPVNDAPVAVNDAYSVNEDAVLTIAAKGVLTNDTDVENNTLTAVLVSGPTHGTLTLNADGSFTYTPTANYSGSDSFTYKANDGSSDSNVATVTLTVTPVNDAPVAVNDVYSVNEDVVLTIAAKGVLTNDTDVENNTLTAVLVSGPAHGTLTLNADGSFTYTPTANFNGIDSFTYKANDGSSDSNVATVAITVNSVNDAPVANNDAKTTSEDVAVSGTVTATDVDGDALTFTKGSNPTNGTVTVNPDGAYTYTPNTNFNGTDSFTVKASDGKGGESTATVTITVTPVNDAPVAVNDAYSVNEDAVLTIAAKGVLTNDTDVENDALTAVLVAGPTHGTLTLNADGSFTYTPTANFSGSDSFTYKANDGSSDSNVATVAITVNSVNDAPVANNDAKTTNEDVAVNGTVTATDVDGDALTFTKGSNPTNGSVVVNADGTYTYTPSANFNGTDSFTVKASDGKGGESTATMTITVTPVNDAPVANNDAKTTNEDVTVNGTVTATDVDGDALTFTKGSNPTNGSVVVNADGTYTYTPNANFNGTDSFTVKASDGKGGESTATVTITVTPVNDAPVAVNDSYSVNEDVVLTIAAKGVLTNDTDVENNTLTAVLVSGPTHGTLTLNADGSFTYTPTANFSGSDSFTYKANDGSSDSNVATVAITVNSVNDAPVANNDAKTTNEDVAVNGTVTATDVDGDALTFTKGSNPTNGSVVVNADGTYTYMPNANFNGTDSFTVKASDGKGGESTATVTITVTPVKDAPVANNDAKTTSEDVAVNGTVTATDVDGDTLTFTKGSNPTNGTVTVNADGTYTYTPNANFNGTDSFTVKASDGKGGESTATVTITVTPVNDAPIVTTNPVTTEENKLVSGKVTSTDVDGDTLIAEKGTDPTNGTVVVNPDGTYTYTPKPGFNGKDSFEIVVKDGKGGETKVVVDVTVTPVNDAPVASNDSKTTNEDTPVNGKVAATDPDGDTLIFTKGNNPSNGTVVVNPDGTYTYTPNTDFNGKDSFEIVIKDGKGGETTVVIEVTVNPVNDAPVASNDSKTTNEDTPVNGKVTATDAEGDALTFTKGSNPTNGSVVVNIDGTYTYTPNADFNGKDSFDFIIKDGKGGETKVVIDVTVTPVNDAPIVTVDPVSTDENKPVTGKVTAKDADGDAPTAEKGTDPTNGTVVVNPDGTYTYTPKPGFNGKDSFEIVVKDGKGGETKVIVDVTVSPVNDAPVASNDNKTTNEDTPVSGKITATDADGDAMTFIKGSNPSNGTVVVNADGTYTYTPNADFNGTDSFTVKVSDGKGGETTATITITVKAVNDAPVVTAGPVTTTENTPVSGKVTSTDADGDPLTAEKGTDPANGTVVVNPDGTYTYTPKPGFNGKDSFEIVVKDGKGGETKVVVDVTVDPANNTADLMIEKRIVKSTSDLKVGDWVQYEIVVTSKGPAKATNVKVADKLMTLLGKPEDVKSDIGNVTYSDAAHGIDWVIGIMDANTKATLTFKSQIVKAGKLTNSATVSSDVKDDNTVNNTGTTPVDVVDNKPVFVPNAFTPNGDGKNERFTIPGIEQYPGSTLHIFNRWGNEVFYSGSYDNEWVGQGLSEGTYFYILTINKLEGKTIQKGWVLLKR</sequence>
<feature type="compositionally biased region" description="Polar residues" evidence="1">
    <location>
        <begin position="2540"/>
        <end position="2550"/>
    </location>
</feature>
<name>H8KSR4_SOLCM</name>
<evidence type="ECO:0000259" key="3">
    <source>
        <dbReference type="PROSITE" id="PS50268"/>
    </source>
</evidence>
<dbReference type="PANTHER" id="PTHR34720:SF9">
    <property type="entry name" value="BLR4714 PROTEIN"/>
    <property type="match status" value="1"/>
</dbReference>
<dbReference type="NCBIfam" id="TIGR04131">
    <property type="entry name" value="Bac_Flav_CTERM"/>
    <property type="match status" value="1"/>
</dbReference>
<feature type="signal peptide" evidence="2">
    <location>
        <begin position="1"/>
        <end position="29"/>
    </location>
</feature>
<feature type="domain" description="Cadherin" evidence="3">
    <location>
        <begin position="1910"/>
        <end position="1988"/>
    </location>
</feature>
<reference evidence="4" key="1">
    <citation type="submission" date="2012-02" db="EMBL/GenBank/DDBJ databases">
        <title>The complete genome of Solitalea canadensis DSM 3403.</title>
        <authorList>
            <consortium name="US DOE Joint Genome Institute (JGI-PGF)"/>
            <person name="Lucas S."/>
            <person name="Copeland A."/>
            <person name="Lapidus A."/>
            <person name="Glavina del Rio T."/>
            <person name="Dalin E."/>
            <person name="Tice H."/>
            <person name="Bruce D."/>
            <person name="Goodwin L."/>
            <person name="Pitluck S."/>
            <person name="Peters L."/>
            <person name="Ovchinnikova G."/>
            <person name="Lu M."/>
            <person name="Kyrpides N."/>
            <person name="Mavromatis K."/>
            <person name="Ivanova N."/>
            <person name="Brettin T."/>
            <person name="Detter J.C."/>
            <person name="Han C."/>
            <person name="Larimer F."/>
            <person name="Land M."/>
            <person name="Hauser L."/>
            <person name="Markowitz V."/>
            <person name="Cheng J.-F."/>
            <person name="Hugenholtz P."/>
            <person name="Woyke T."/>
            <person name="Wu D."/>
            <person name="Spring S."/>
            <person name="Schroeder M."/>
            <person name="Kopitz M."/>
            <person name="Brambilla E."/>
            <person name="Klenk H.-P."/>
            <person name="Eisen J.A."/>
        </authorList>
    </citation>
    <scope>NUCLEOTIDE SEQUENCE</scope>
    <source>
        <strain evidence="4">DSM 3403</strain>
    </source>
</reference>
<feature type="region of interest" description="Disordered" evidence="1">
    <location>
        <begin position="2633"/>
        <end position="2668"/>
    </location>
</feature>
<feature type="compositionally biased region" description="Polar residues" evidence="1">
    <location>
        <begin position="2449"/>
        <end position="2459"/>
    </location>
</feature>
<keyword evidence="2" id="KW-0732">Signal</keyword>
<feature type="domain" description="Cadherin" evidence="3">
    <location>
        <begin position="2279"/>
        <end position="2357"/>
    </location>
</feature>
<dbReference type="Pfam" id="PF17803">
    <property type="entry name" value="Cadherin_4"/>
    <property type="match status" value="8"/>
</dbReference>
<dbReference type="InterPro" id="IPR010221">
    <property type="entry name" value="VCBS_dom"/>
</dbReference>
<organism evidence="4 5">
    <name type="scientific">Solitalea canadensis (strain ATCC 29591 / DSM 3403 / JCM 21819 / LMG 8368 / NBRC 15130 / NCIMB 12057 / USAM 9D)</name>
    <name type="common">Flexibacter canadensis</name>
    <dbReference type="NCBI Taxonomy" id="929556"/>
    <lineage>
        <taxon>Bacteria</taxon>
        <taxon>Pseudomonadati</taxon>
        <taxon>Bacteroidota</taxon>
        <taxon>Sphingobacteriia</taxon>
        <taxon>Sphingobacteriales</taxon>
        <taxon>Sphingobacteriaceae</taxon>
        <taxon>Solitalea</taxon>
    </lineage>
</organism>
<dbReference type="EMBL" id="CP003349">
    <property type="protein sequence ID" value="AFD05208.1"/>
    <property type="molecule type" value="Genomic_DNA"/>
</dbReference>
<dbReference type="PANTHER" id="PTHR34720">
    <property type="entry name" value="MICROCYSTIN DEPENDENT PROTEIN"/>
    <property type="match status" value="1"/>
</dbReference>
<dbReference type="GO" id="GO:0005509">
    <property type="term" value="F:calcium ion binding"/>
    <property type="evidence" value="ECO:0007669"/>
    <property type="project" value="InterPro"/>
</dbReference>
<dbReference type="KEGG" id="scn:Solca_0050"/>
<feature type="domain" description="Cadherin" evidence="3">
    <location>
        <begin position="2459"/>
        <end position="2539"/>
    </location>
</feature>
<feature type="region of interest" description="Disordered" evidence="1">
    <location>
        <begin position="636"/>
        <end position="655"/>
    </location>
</feature>
<evidence type="ECO:0000313" key="5">
    <source>
        <dbReference type="Proteomes" id="UP000007590"/>
    </source>
</evidence>
<feature type="domain" description="Cadherin" evidence="3">
    <location>
        <begin position="1066"/>
        <end position="1144"/>
    </location>
</feature>
<evidence type="ECO:0000313" key="4">
    <source>
        <dbReference type="EMBL" id="AFD05208.1"/>
    </source>
</evidence>
<dbReference type="eggNOG" id="COG4932">
    <property type="taxonomic scope" value="Bacteria"/>
</dbReference>
<dbReference type="Pfam" id="PF17963">
    <property type="entry name" value="Big_9"/>
    <property type="match status" value="11"/>
</dbReference>
<feature type="region of interest" description="Disordered" evidence="1">
    <location>
        <begin position="2445"/>
        <end position="2470"/>
    </location>
</feature>
<dbReference type="RefSeq" id="WP_014678436.1">
    <property type="nucleotide sequence ID" value="NC_017770.1"/>
</dbReference>
<dbReference type="HOGENOM" id="CLU_225504_0_0_10"/>
<feature type="domain" description="Cadherin" evidence="3">
    <location>
        <begin position="1349"/>
        <end position="1427"/>
    </location>
</feature>
<dbReference type="SUPFAM" id="SSF49313">
    <property type="entry name" value="Cadherin-like"/>
    <property type="match status" value="10"/>
</dbReference>
<feature type="chain" id="PRO_5003613102" evidence="2">
    <location>
        <begin position="30"/>
        <end position="3113"/>
    </location>
</feature>
<proteinExistence type="predicted"/>
<dbReference type="eggNOG" id="COG3209">
    <property type="taxonomic scope" value="Bacteria"/>
</dbReference>
<dbReference type="SMART" id="SM00112">
    <property type="entry name" value="CA"/>
    <property type="match status" value="10"/>
</dbReference>
<dbReference type="GO" id="GO:0007156">
    <property type="term" value="P:homophilic cell adhesion via plasma membrane adhesion molecules"/>
    <property type="evidence" value="ECO:0007669"/>
    <property type="project" value="InterPro"/>
</dbReference>
<feature type="region of interest" description="Disordered" evidence="1">
    <location>
        <begin position="2536"/>
        <end position="2555"/>
    </location>
</feature>
<dbReference type="Pfam" id="PF13585">
    <property type="entry name" value="CHU_C"/>
    <property type="match status" value="1"/>
</dbReference>
<dbReference type="NCBIfam" id="TIGR01965">
    <property type="entry name" value="VCBS_repeat"/>
    <property type="match status" value="18"/>
</dbReference>
<evidence type="ECO:0000256" key="1">
    <source>
        <dbReference type="SAM" id="MobiDB-lite"/>
    </source>
</evidence>
<dbReference type="InterPro" id="IPR026341">
    <property type="entry name" value="T9SS_type_B"/>
</dbReference>
<gene>
    <name evidence="4" type="ordered locus">Solca_0050</name>
</gene>
<dbReference type="STRING" id="929556.Solca_0050"/>
<dbReference type="Gene3D" id="2.60.40.3440">
    <property type="match status" value="22"/>
</dbReference>
<evidence type="ECO:0000256" key="2">
    <source>
        <dbReference type="SAM" id="SignalP"/>
    </source>
</evidence>
<dbReference type="CDD" id="cd11304">
    <property type="entry name" value="Cadherin_repeat"/>
    <property type="match status" value="9"/>
</dbReference>
<feature type="region of interest" description="Disordered" evidence="1">
    <location>
        <begin position="2815"/>
        <end position="2851"/>
    </location>
</feature>
<accession>H8KSR4</accession>
<feature type="domain" description="Cadherin" evidence="3">
    <location>
        <begin position="975"/>
        <end position="1053"/>
    </location>
</feature>
<protein>
    <submittedName>
        <fullName evidence="4">VCBS repeat-containing protein</fullName>
    </submittedName>
</protein>
<dbReference type="NCBIfam" id="NF012211">
    <property type="entry name" value="tand_rpt_95"/>
    <property type="match status" value="22"/>
</dbReference>
<feature type="domain" description="Cadherin" evidence="3">
    <location>
        <begin position="2001"/>
        <end position="2079"/>
    </location>
</feature>
<feature type="domain" description="Cadherin" evidence="3">
    <location>
        <begin position="2732"/>
        <end position="2812"/>
    </location>
</feature>